<evidence type="ECO:0000313" key="2">
    <source>
        <dbReference type="Proteomes" id="UP000002899"/>
    </source>
</evidence>
<evidence type="ECO:0000313" key="1">
    <source>
        <dbReference type="EMBL" id="SIO73164.1"/>
    </source>
</evidence>
<gene>
    <name evidence="1" type="ORF">BMR1_01G00385</name>
</gene>
<dbReference type="GeneID" id="24423158"/>
<accession>A0A1N6LWB5</accession>
<dbReference type="InterPro" id="IPR029058">
    <property type="entry name" value="AB_hydrolase_fold"/>
</dbReference>
<dbReference type="SUPFAM" id="SSF53474">
    <property type="entry name" value="alpha/beta-Hydrolases"/>
    <property type="match status" value="1"/>
</dbReference>
<proteinExistence type="predicted"/>
<name>A0A1N6LWB5_BABMR</name>
<dbReference type="Gene3D" id="3.40.50.1820">
    <property type="entry name" value="alpha/beta hydrolase"/>
    <property type="match status" value="1"/>
</dbReference>
<reference evidence="1 2" key="2">
    <citation type="journal article" date="2013" name="PLoS ONE">
        <title>Whole genome mapping and re-organization of the nuclear and mitochondrial genomes of Babesia microti isolates.</title>
        <authorList>
            <person name="Cornillot E."/>
            <person name="Dassouli A."/>
            <person name="Garg A."/>
            <person name="Pachikara N."/>
            <person name="Randazzo S."/>
            <person name="Depoix D."/>
            <person name="Carcy B."/>
            <person name="Delbecq S."/>
            <person name="Frutos R."/>
            <person name="Silva J.C."/>
            <person name="Sutton R."/>
            <person name="Krause P.J."/>
            <person name="Mamoun C.B."/>
        </authorList>
    </citation>
    <scope>NUCLEOTIDE SEQUENCE [LARGE SCALE GENOMIC DNA]</scope>
    <source>
        <strain evidence="1 2">RI</strain>
    </source>
</reference>
<keyword evidence="2" id="KW-1185">Reference proteome</keyword>
<protein>
    <submittedName>
        <fullName evidence="1">Uncharacterized protein</fullName>
    </submittedName>
</protein>
<dbReference type="OrthoDB" id="364221at2759"/>
<organism evidence="1 2">
    <name type="scientific">Babesia microti (strain RI)</name>
    <dbReference type="NCBI Taxonomy" id="1133968"/>
    <lineage>
        <taxon>Eukaryota</taxon>
        <taxon>Sar</taxon>
        <taxon>Alveolata</taxon>
        <taxon>Apicomplexa</taxon>
        <taxon>Aconoidasida</taxon>
        <taxon>Piroplasmida</taxon>
        <taxon>Babesiidae</taxon>
        <taxon>Babesia</taxon>
    </lineage>
</organism>
<dbReference type="Proteomes" id="UP000002899">
    <property type="component" value="Chromosome I"/>
</dbReference>
<reference evidence="1 2" key="3">
    <citation type="journal article" date="2016" name="Sci. Rep.">
        <title>Genome-wide diversity and gene expression profiling of Babesia microti isolates identify polymorphic genes that mediate host-pathogen interactions.</title>
        <authorList>
            <person name="Silva J.C."/>
            <person name="Cornillot E."/>
            <person name="McCracken C."/>
            <person name="Usmani-Brown S."/>
            <person name="Dwivedi A."/>
            <person name="Ifeonu O.O."/>
            <person name="Crabtree J."/>
            <person name="Gotia H.T."/>
            <person name="Virji A.Z."/>
            <person name="Reynes C."/>
            <person name="Colinge J."/>
            <person name="Kumar V."/>
            <person name="Lawres L."/>
            <person name="Pazzi J.E."/>
            <person name="Pablo J.V."/>
            <person name="Hung C."/>
            <person name="Brancato J."/>
            <person name="Kumari P."/>
            <person name="Orvis J."/>
            <person name="Tretina K."/>
            <person name="Chibucos M."/>
            <person name="Ott S."/>
            <person name="Sadzewicz L."/>
            <person name="Sengamalay N."/>
            <person name="Shetty A.C."/>
            <person name="Su Q."/>
            <person name="Tallon L."/>
            <person name="Fraser C.M."/>
            <person name="Frutos R."/>
            <person name="Molina D.M."/>
            <person name="Krause P.J."/>
            <person name="Ben Mamoun C."/>
        </authorList>
    </citation>
    <scope>NUCLEOTIDE SEQUENCE [LARGE SCALE GENOMIC DNA]</scope>
    <source>
        <strain evidence="1 2">RI</strain>
    </source>
</reference>
<dbReference type="KEGG" id="bmic:BMR1_01G00385"/>
<dbReference type="VEuPathDB" id="PiroplasmaDB:BMR1_01G00385"/>
<reference evidence="1 2" key="1">
    <citation type="journal article" date="2012" name="Nucleic Acids Res.">
        <title>Sequencing of the smallest Apicomplexan genome from the human pathogen Babesia microti.</title>
        <authorList>
            <person name="Cornillot E."/>
            <person name="Hadj-Kaddour K."/>
            <person name="Dassouli A."/>
            <person name="Noel B."/>
            <person name="Ranwez V."/>
            <person name="Vacherie B."/>
            <person name="Augagneur Y."/>
            <person name="Bres V."/>
            <person name="Duclos A."/>
            <person name="Randazzo S."/>
            <person name="Carcy B."/>
            <person name="Debierre-Grockiego F."/>
            <person name="Delbecq S."/>
            <person name="Moubri-Menage K."/>
            <person name="Shams-Eldin H."/>
            <person name="Usmani-Brown S."/>
            <person name="Bringaud F."/>
            <person name="Wincker P."/>
            <person name="Vivares C.P."/>
            <person name="Schwarz R.T."/>
            <person name="Schetters T.P."/>
            <person name="Krause P.J."/>
            <person name="Gorenflot A."/>
            <person name="Berry V."/>
            <person name="Barbe V."/>
            <person name="Ben Mamoun C."/>
        </authorList>
    </citation>
    <scope>NUCLEOTIDE SEQUENCE [LARGE SCALE GENOMIC DNA]</scope>
    <source>
        <strain evidence="1 2">RI</strain>
    </source>
</reference>
<dbReference type="AlphaFoldDB" id="A0A1N6LWB5"/>
<sequence length="468" mass="52719">MLDKIYSSNIGKIYNIASCLLLVLICLFNTGKVYSTGIHSVESSLFKSRTRPNTNSKPNLPQRTRKIDKLMQDDYERDAKLYSDIYKKQIINEIKSSEDVLKNVCINILEHSFEYLGALISRTMTGMLLINPINIGCNNLLGTKLDDPYTSSLFGIDQGSCPKTYGHDYIEVVIPSPSRNITFNGWLIKSKNPDAKSVYILLHGWYGNMQSCLAFFNALSKNGELDSSHVLIVNLNKSEISDNTLLTNIGMRGAMDIYDAVAFAKKNLGIESISLYAQSISCLSVLLYLKMRYIFENVNGNSRLISNCGGLRGFKYDTSNNVNVSKVILESPVSNVKNIISRGLPDASKKFGWFMNQFVSLMDKRLGGHVNKMRLGHLINYARDIPVYIMQGGNDYISTKEDLYEEISKQEYPQIKTIYLFNSGKHGDLAKSKDYNATVTNILKGRSLLEAIFMLRVPTEIDKKQLIK</sequence>
<dbReference type="EMBL" id="FO082871">
    <property type="protein sequence ID" value="SIO73164.1"/>
    <property type="molecule type" value="Genomic_DNA"/>
</dbReference>
<dbReference type="RefSeq" id="XP_021337275.1">
    <property type="nucleotide sequence ID" value="XM_021483053.1"/>
</dbReference>